<dbReference type="Proteomes" id="UP000267798">
    <property type="component" value="Unassembled WGS sequence"/>
</dbReference>
<comment type="caution">
    <text evidence="1">The sequence shown here is derived from an EMBL/GenBank/DDBJ whole genome shotgun (WGS) entry which is preliminary data.</text>
</comment>
<evidence type="ECO:0000313" key="1">
    <source>
        <dbReference type="EMBL" id="RJX37640.1"/>
    </source>
</evidence>
<dbReference type="SUPFAM" id="SSF53254">
    <property type="entry name" value="Phosphoglycerate mutase-like"/>
    <property type="match status" value="1"/>
</dbReference>
<dbReference type="OrthoDB" id="2185101at2"/>
<dbReference type="GO" id="GO:0005737">
    <property type="term" value="C:cytoplasm"/>
    <property type="evidence" value="ECO:0007669"/>
    <property type="project" value="TreeGrafter"/>
</dbReference>
<sequence length="187" mass="21365">METVIYLVRHAESIYAEGNERNRGLTEEGEKHAFLVRGLLESEHVEAFFSSPYERAIATVRPAAEQQGQQITLYEDLRERAMGRFEPAAFLDAKKRIYAEKNFAYPGGEASWDAQARAVSVVEQLLSTYNGKKLAIGTHGDIMTLIMQHYDSQYEYTFWASLSMPDIYRLTFAEKQLTQAARLWAVN</sequence>
<dbReference type="InterPro" id="IPR029033">
    <property type="entry name" value="His_PPase_superfam"/>
</dbReference>
<dbReference type="RefSeq" id="WP_120113565.1">
    <property type="nucleotide sequence ID" value="NZ_QXQB01000005.1"/>
</dbReference>
<protein>
    <submittedName>
        <fullName evidence="1">Histidine phosphatase family protein</fullName>
    </submittedName>
</protein>
<dbReference type="PANTHER" id="PTHR48100">
    <property type="entry name" value="BROAD-SPECIFICITY PHOSPHATASE YOR283W-RELATED"/>
    <property type="match status" value="1"/>
</dbReference>
<dbReference type="CDD" id="cd07067">
    <property type="entry name" value="HP_PGM_like"/>
    <property type="match status" value="1"/>
</dbReference>
<gene>
    <name evidence="1" type="ORF">D3P09_21945</name>
</gene>
<accession>A0A3A6PCH5</accession>
<reference evidence="1 2" key="1">
    <citation type="submission" date="2018-09" db="EMBL/GenBank/DDBJ databases">
        <title>Paenibacillus aracenensis nov. sp. isolated from a cave in southern Spain.</title>
        <authorList>
            <person name="Jurado V."/>
            <person name="Gutierrez-Patricio S."/>
            <person name="Gonzalez-Pimentel J.L."/>
            <person name="Miller A.Z."/>
            <person name="Laiz L."/>
            <person name="Saiz-Jimenez C."/>
        </authorList>
    </citation>
    <scope>NUCLEOTIDE SEQUENCE [LARGE SCALE GENOMIC DNA]</scope>
    <source>
        <strain evidence="1 2">JCM 19203</strain>
    </source>
</reference>
<keyword evidence="2" id="KW-1185">Reference proteome</keyword>
<dbReference type="InterPro" id="IPR050275">
    <property type="entry name" value="PGM_Phosphatase"/>
</dbReference>
<dbReference type="GO" id="GO:0016791">
    <property type="term" value="F:phosphatase activity"/>
    <property type="evidence" value="ECO:0007669"/>
    <property type="project" value="TreeGrafter"/>
</dbReference>
<dbReference type="PANTHER" id="PTHR48100:SF59">
    <property type="entry name" value="ADENOSYLCOBALAMIN_ALPHA-RIBAZOLE PHOSPHATASE"/>
    <property type="match status" value="1"/>
</dbReference>
<organism evidence="1 2">
    <name type="scientific">Paenibacillus pinisoli</name>
    <dbReference type="NCBI Taxonomy" id="1276110"/>
    <lineage>
        <taxon>Bacteria</taxon>
        <taxon>Bacillati</taxon>
        <taxon>Bacillota</taxon>
        <taxon>Bacilli</taxon>
        <taxon>Bacillales</taxon>
        <taxon>Paenibacillaceae</taxon>
        <taxon>Paenibacillus</taxon>
    </lineage>
</organism>
<dbReference type="SMART" id="SM00855">
    <property type="entry name" value="PGAM"/>
    <property type="match status" value="1"/>
</dbReference>
<dbReference type="Gene3D" id="3.40.50.1240">
    <property type="entry name" value="Phosphoglycerate mutase-like"/>
    <property type="match status" value="1"/>
</dbReference>
<dbReference type="AlphaFoldDB" id="A0A3A6PCH5"/>
<proteinExistence type="predicted"/>
<dbReference type="InterPro" id="IPR013078">
    <property type="entry name" value="His_Pase_superF_clade-1"/>
</dbReference>
<evidence type="ECO:0000313" key="2">
    <source>
        <dbReference type="Proteomes" id="UP000267798"/>
    </source>
</evidence>
<dbReference type="EMBL" id="QXQB01000005">
    <property type="protein sequence ID" value="RJX37640.1"/>
    <property type="molecule type" value="Genomic_DNA"/>
</dbReference>
<dbReference type="Pfam" id="PF00300">
    <property type="entry name" value="His_Phos_1"/>
    <property type="match status" value="1"/>
</dbReference>
<name>A0A3A6PCH5_9BACL</name>